<dbReference type="AlphaFoldDB" id="A0A0C3PT47"/>
<dbReference type="InterPro" id="IPR025476">
    <property type="entry name" value="Helitron_helicase-like"/>
</dbReference>
<keyword evidence="3" id="KW-1185">Reference proteome</keyword>
<organism evidence="2 3">
    <name type="scientific">Tulasnella calospora MUT 4182</name>
    <dbReference type="NCBI Taxonomy" id="1051891"/>
    <lineage>
        <taxon>Eukaryota</taxon>
        <taxon>Fungi</taxon>
        <taxon>Dikarya</taxon>
        <taxon>Basidiomycota</taxon>
        <taxon>Agaricomycotina</taxon>
        <taxon>Agaricomycetes</taxon>
        <taxon>Cantharellales</taxon>
        <taxon>Tulasnellaceae</taxon>
        <taxon>Tulasnella</taxon>
    </lineage>
</organism>
<name>A0A0C3PT47_9AGAM</name>
<dbReference type="HOGENOM" id="CLU_034012_1_1_1"/>
<dbReference type="EMBL" id="KN823329">
    <property type="protein sequence ID" value="KIO17935.1"/>
    <property type="molecule type" value="Genomic_DNA"/>
</dbReference>
<feature type="domain" description="Helitron helicase-like" evidence="1">
    <location>
        <begin position="4"/>
        <end position="43"/>
    </location>
</feature>
<reference evidence="2 3" key="1">
    <citation type="submission" date="2014-04" db="EMBL/GenBank/DDBJ databases">
        <authorList>
            <consortium name="DOE Joint Genome Institute"/>
            <person name="Kuo A."/>
            <person name="Girlanda M."/>
            <person name="Perotto S."/>
            <person name="Kohler A."/>
            <person name="Nagy L.G."/>
            <person name="Floudas D."/>
            <person name="Copeland A."/>
            <person name="Barry K.W."/>
            <person name="Cichocki N."/>
            <person name="Veneault-Fourrey C."/>
            <person name="LaButti K."/>
            <person name="Lindquist E.A."/>
            <person name="Lipzen A."/>
            <person name="Lundell T."/>
            <person name="Morin E."/>
            <person name="Murat C."/>
            <person name="Sun H."/>
            <person name="Tunlid A."/>
            <person name="Henrissat B."/>
            <person name="Grigoriev I.V."/>
            <person name="Hibbett D.S."/>
            <person name="Martin F."/>
            <person name="Nordberg H.P."/>
            <person name="Cantor M.N."/>
            <person name="Hua S.X."/>
        </authorList>
    </citation>
    <scope>NUCLEOTIDE SEQUENCE [LARGE SCALE GENOMIC DNA]</scope>
    <source>
        <strain evidence="2 3">MUT 4182</strain>
    </source>
</reference>
<evidence type="ECO:0000259" key="1">
    <source>
        <dbReference type="Pfam" id="PF14214"/>
    </source>
</evidence>
<protein>
    <recommendedName>
        <fullName evidence="1">Helitron helicase-like domain-containing protein</fullName>
    </recommendedName>
</protein>
<gene>
    <name evidence="2" type="ORF">M407DRAFT_41485</name>
</gene>
<proteinExistence type="predicted"/>
<accession>A0A0C3PT47</accession>
<sequence length="413" mass="45823">MRAFIDVVIDMDNPLGGLFGKVSGYYGTIEAQGRGSLHCHMLIWISGSLGPDELRSKLQSDGDFKNSLFTWLDDTIKTNVPGTESPPPTSPDIPCTCPAAVVGHDKPCDCPLPPEFVELEKQFDTEFQRQLYRVVIDSNWHFHRETCWKYLRQGEQRDDDHCRMRMNGSTRPQNELDPETGSILPRQSHPWINAYNEIIIMLLKSNMDVSFIGSGAAAKALIYYITDYITKAALPTHVAFAALQVVLQKVKKAAQEAQESDGPEACDSAARQGQQLLSKACNALIGQQELSGQQVAMYLLGLGDGDGDHYTSHEFKTVYWAAFRGWLTRELKRVSDASIPTVDEVALDLQLMGDSVDEADGFGSVEAAHPSNSDEVDEDEVVIDLSREGKLSLPHSQLKDYLFRGDSLNDLPL</sequence>
<dbReference type="OrthoDB" id="10007484at2759"/>
<dbReference type="STRING" id="1051891.A0A0C3PT47"/>
<dbReference type="Pfam" id="PF14214">
    <property type="entry name" value="Helitron_like_N"/>
    <property type="match status" value="1"/>
</dbReference>
<evidence type="ECO:0000313" key="2">
    <source>
        <dbReference type="EMBL" id="KIO17935.1"/>
    </source>
</evidence>
<evidence type="ECO:0000313" key="3">
    <source>
        <dbReference type="Proteomes" id="UP000054248"/>
    </source>
</evidence>
<dbReference type="Proteomes" id="UP000054248">
    <property type="component" value="Unassembled WGS sequence"/>
</dbReference>
<reference evidence="3" key="2">
    <citation type="submission" date="2015-01" db="EMBL/GenBank/DDBJ databases">
        <title>Evolutionary Origins and Diversification of the Mycorrhizal Mutualists.</title>
        <authorList>
            <consortium name="DOE Joint Genome Institute"/>
            <consortium name="Mycorrhizal Genomics Consortium"/>
            <person name="Kohler A."/>
            <person name="Kuo A."/>
            <person name="Nagy L.G."/>
            <person name="Floudas D."/>
            <person name="Copeland A."/>
            <person name="Barry K.W."/>
            <person name="Cichocki N."/>
            <person name="Veneault-Fourrey C."/>
            <person name="LaButti K."/>
            <person name="Lindquist E.A."/>
            <person name="Lipzen A."/>
            <person name="Lundell T."/>
            <person name="Morin E."/>
            <person name="Murat C."/>
            <person name="Riley R."/>
            <person name="Ohm R."/>
            <person name="Sun H."/>
            <person name="Tunlid A."/>
            <person name="Henrissat B."/>
            <person name="Grigoriev I.V."/>
            <person name="Hibbett D.S."/>
            <person name="Martin F."/>
        </authorList>
    </citation>
    <scope>NUCLEOTIDE SEQUENCE [LARGE SCALE GENOMIC DNA]</scope>
    <source>
        <strain evidence="3">MUT 4182</strain>
    </source>
</reference>
<feature type="non-terminal residue" evidence="2">
    <location>
        <position position="413"/>
    </location>
</feature>